<dbReference type="EMBL" id="PPSL01000002">
    <property type="protein sequence ID" value="PQJ11701.1"/>
    <property type="molecule type" value="Genomic_DNA"/>
</dbReference>
<feature type="domain" description="EGF-like" evidence="1">
    <location>
        <begin position="46"/>
        <end position="57"/>
    </location>
</feature>
<dbReference type="InterPro" id="IPR000742">
    <property type="entry name" value="EGF"/>
</dbReference>
<proteinExistence type="predicted"/>
<accession>A0A2S7SYK2</accession>
<dbReference type="PROSITE" id="PS00022">
    <property type="entry name" value="EGF_1"/>
    <property type="match status" value="1"/>
</dbReference>
<evidence type="ECO:0000313" key="2">
    <source>
        <dbReference type="EMBL" id="PQJ11701.1"/>
    </source>
</evidence>
<dbReference type="PROSITE" id="PS51257">
    <property type="entry name" value="PROKAR_LIPOPROTEIN"/>
    <property type="match status" value="1"/>
</dbReference>
<dbReference type="CDD" id="cd00054">
    <property type="entry name" value="EGF_CA"/>
    <property type="match status" value="1"/>
</dbReference>
<keyword evidence="3" id="KW-1185">Reference proteome</keyword>
<dbReference type="Gene3D" id="2.10.25.10">
    <property type="entry name" value="Laminin"/>
    <property type="match status" value="1"/>
</dbReference>
<evidence type="ECO:0000259" key="1">
    <source>
        <dbReference type="PROSITE" id="PS00022"/>
    </source>
</evidence>
<organism evidence="2 3">
    <name type="scientific">Flavipsychrobacter stenotrophus</name>
    <dbReference type="NCBI Taxonomy" id="2077091"/>
    <lineage>
        <taxon>Bacteria</taxon>
        <taxon>Pseudomonadati</taxon>
        <taxon>Bacteroidota</taxon>
        <taxon>Chitinophagia</taxon>
        <taxon>Chitinophagales</taxon>
        <taxon>Chitinophagaceae</taxon>
        <taxon>Flavipsychrobacter</taxon>
    </lineage>
</organism>
<dbReference type="Proteomes" id="UP000239872">
    <property type="component" value="Unassembled WGS sequence"/>
</dbReference>
<gene>
    <name evidence="2" type="ORF">CJD36_007865</name>
</gene>
<sequence length="171" mass="18108">MAHPRIVLLSTLLSIGTLTTIVGTSCGPEKCSVVCINGGTCNDKQCICPVSHTGVNCEKTTILDNWLGNDNNITNSSTYQQQIAIARSTTDTTQILIGFSQGFAAGHVINGTLSADGAIVTYSKQLIPTSTTPDTVSGRIVLLTTTTVSNNYTYNNSHDGIIYSIQGNYSK</sequence>
<evidence type="ECO:0000313" key="3">
    <source>
        <dbReference type="Proteomes" id="UP000239872"/>
    </source>
</evidence>
<dbReference type="OrthoDB" id="9765957at2"/>
<name>A0A2S7SYK2_9BACT</name>
<comment type="caution">
    <text evidence="2">The sequence shown here is derived from an EMBL/GenBank/DDBJ whole genome shotgun (WGS) entry which is preliminary data.</text>
</comment>
<dbReference type="RefSeq" id="WP_105038581.1">
    <property type="nucleotide sequence ID" value="NZ_PPSL01000002.1"/>
</dbReference>
<dbReference type="SUPFAM" id="SSF57196">
    <property type="entry name" value="EGF/Laminin"/>
    <property type="match status" value="1"/>
</dbReference>
<reference evidence="2 3" key="1">
    <citation type="submission" date="2018-01" db="EMBL/GenBank/DDBJ databases">
        <title>A novel member of the phylum Bacteroidetes isolated from glacier ice.</title>
        <authorList>
            <person name="Liu Q."/>
            <person name="Xin Y.-H."/>
        </authorList>
    </citation>
    <scope>NUCLEOTIDE SEQUENCE [LARGE SCALE GENOMIC DNA]</scope>
    <source>
        <strain evidence="2 3">RB1R16</strain>
    </source>
</reference>
<dbReference type="AlphaFoldDB" id="A0A2S7SYK2"/>
<protein>
    <recommendedName>
        <fullName evidence="1">EGF-like domain-containing protein</fullName>
    </recommendedName>
</protein>